<dbReference type="Gene3D" id="2.10.50.30">
    <property type="entry name" value="GPCR, family 3, nine cysteines domain"/>
    <property type="match status" value="1"/>
</dbReference>
<dbReference type="GO" id="GO:0004930">
    <property type="term" value="F:G protein-coupled receptor activity"/>
    <property type="evidence" value="ECO:0007669"/>
    <property type="project" value="UniProtKB-KW"/>
</dbReference>
<proteinExistence type="inferred from homology"/>
<keyword evidence="14" id="KW-1185">Reference proteome</keyword>
<evidence type="ECO:0000256" key="10">
    <source>
        <dbReference type="ARBA" id="ARBA00023180"/>
    </source>
</evidence>
<feature type="transmembrane region" description="Helical" evidence="12">
    <location>
        <begin position="487"/>
        <end position="512"/>
    </location>
</feature>
<keyword evidence="4 12" id="KW-0812">Transmembrane</keyword>
<evidence type="ECO:0000256" key="7">
    <source>
        <dbReference type="ARBA" id="ARBA00023040"/>
    </source>
</evidence>
<evidence type="ECO:0000313" key="14">
    <source>
        <dbReference type="Proteomes" id="UP001190640"/>
    </source>
</evidence>
<feature type="transmembrane region" description="Helical" evidence="12">
    <location>
        <begin position="602"/>
        <end position="620"/>
    </location>
</feature>
<protein>
    <submittedName>
        <fullName evidence="15">Vomeronasal type-2 receptor 26-like</fullName>
    </submittedName>
</protein>
<evidence type="ECO:0000256" key="12">
    <source>
        <dbReference type="SAM" id="Phobius"/>
    </source>
</evidence>
<dbReference type="InterPro" id="IPR000337">
    <property type="entry name" value="GPCR_3"/>
</dbReference>
<dbReference type="PANTHER" id="PTHR24061">
    <property type="entry name" value="CALCIUM-SENSING RECEPTOR-RELATED"/>
    <property type="match status" value="1"/>
</dbReference>
<dbReference type="GO" id="GO:0005886">
    <property type="term" value="C:plasma membrane"/>
    <property type="evidence" value="ECO:0007669"/>
    <property type="project" value="UniProtKB-SubCell"/>
</dbReference>
<keyword evidence="6 12" id="KW-1133">Transmembrane helix</keyword>
<evidence type="ECO:0000256" key="8">
    <source>
        <dbReference type="ARBA" id="ARBA00023136"/>
    </source>
</evidence>
<keyword evidence="11" id="KW-0807">Transducer</keyword>
<feature type="transmembrane region" description="Helical" evidence="12">
    <location>
        <begin position="556"/>
        <end position="581"/>
    </location>
</feature>
<name>A0AA97K503_EUBMA</name>
<feature type="domain" description="G-protein coupled receptors family 3 profile" evidence="13">
    <location>
        <begin position="487"/>
        <end position="751"/>
    </location>
</feature>
<dbReference type="Gene3D" id="3.40.50.2300">
    <property type="match status" value="2"/>
</dbReference>
<keyword evidence="5" id="KW-0732">Signal</keyword>
<dbReference type="InterPro" id="IPR001828">
    <property type="entry name" value="ANF_lig-bd_rcpt"/>
</dbReference>
<evidence type="ECO:0000256" key="5">
    <source>
        <dbReference type="ARBA" id="ARBA00022729"/>
    </source>
</evidence>
<dbReference type="Proteomes" id="UP001190640">
    <property type="component" value="Chromosome 12"/>
</dbReference>
<feature type="transmembrane region" description="Helical" evidence="12">
    <location>
        <begin position="681"/>
        <end position="701"/>
    </location>
</feature>
<accession>A0AA97K503</accession>
<dbReference type="PROSITE" id="PS50259">
    <property type="entry name" value="G_PROTEIN_RECEP_F3_4"/>
    <property type="match status" value="1"/>
</dbReference>
<dbReference type="Pfam" id="PF07562">
    <property type="entry name" value="NCD3G"/>
    <property type="match status" value="1"/>
</dbReference>
<evidence type="ECO:0000256" key="3">
    <source>
        <dbReference type="ARBA" id="ARBA00022475"/>
    </source>
</evidence>
<dbReference type="InterPro" id="IPR038550">
    <property type="entry name" value="GPCR_3_9-Cys_sf"/>
</dbReference>
<evidence type="ECO:0000256" key="9">
    <source>
        <dbReference type="ARBA" id="ARBA00023170"/>
    </source>
</evidence>
<evidence type="ECO:0000256" key="6">
    <source>
        <dbReference type="ARBA" id="ARBA00022989"/>
    </source>
</evidence>
<keyword evidence="3" id="KW-1003">Cell membrane</keyword>
<dbReference type="PANTHER" id="PTHR24061:SF599">
    <property type="entry name" value="G-PROTEIN COUPLED RECEPTORS FAMILY 3 PROFILE DOMAIN-CONTAINING PROTEIN"/>
    <property type="match status" value="1"/>
</dbReference>
<dbReference type="Pfam" id="PF01094">
    <property type="entry name" value="ANF_receptor"/>
    <property type="match status" value="1"/>
</dbReference>
<dbReference type="InterPro" id="IPR000068">
    <property type="entry name" value="GPCR_3_Ca_sens_rcpt-rel"/>
</dbReference>
<keyword evidence="9" id="KW-0675">Receptor</keyword>
<dbReference type="InterPro" id="IPR017979">
    <property type="entry name" value="GPCR_3_CS"/>
</dbReference>
<dbReference type="InterPro" id="IPR011500">
    <property type="entry name" value="GPCR_3_9-Cys_dom"/>
</dbReference>
<dbReference type="FunFam" id="2.10.50.30:FF:000002">
    <property type="entry name" value="Vomeronasal 2 receptor, h1"/>
    <property type="match status" value="1"/>
</dbReference>
<feature type="transmembrane region" description="Helical" evidence="12">
    <location>
        <begin position="646"/>
        <end position="669"/>
    </location>
</feature>
<comment type="similarity">
    <text evidence="2">Belongs to the G-protein coupled receptor 3 family.</text>
</comment>
<evidence type="ECO:0000256" key="2">
    <source>
        <dbReference type="ARBA" id="ARBA00007242"/>
    </source>
</evidence>
<dbReference type="AlphaFoldDB" id="A0AA97K503"/>
<dbReference type="KEGG" id="emc:129339428"/>
<organism evidence="14 15">
    <name type="scientific">Eublepharis macularius</name>
    <name type="common">Leopard gecko</name>
    <name type="synonym">Cyrtodactylus macularius</name>
    <dbReference type="NCBI Taxonomy" id="481883"/>
    <lineage>
        <taxon>Eukaryota</taxon>
        <taxon>Metazoa</taxon>
        <taxon>Chordata</taxon>
        <taxon>Craniata</taxon>
        <taxon>Vertebrata</taxon>
        <taxon>Euteleostomi</taxon>
        <taxon>Lepidosauria</taxon>
        <taxon>Squamata</taxon>
        <taxon>Bifurcata</taxon>
        <taxon>Gekkota</taxon>
        <taxon>Eublepharidae</taxon>
        <taxon>Eublepharinae</taxon>
        <taxon>Eublepharis</taxon>
    </lineage>
</organism>
<keyword evidence="7" id="KW-0297">G-protein coupled receptor</keyword>
<reference evidence="15" key="1">
    <citation type="submission" date="2025-08" db="UniProtKB">
        <authorList>
            <consortium name="RefSeq"/>
        </authorList>
    </citation>
    <scope>IDENTIFICATION</scope>
    <source>
        <tissue evidence="15">Blood</tissue>
    </source>
</reference>
<dbReference type="PRINTS" id="PR00248">
    <property type="entry name" value="GPCRMGR"/>
</dbReference>
<dbReference type="Pfam" id="PF00003">
    <property type="entry name" value="7tm_3"/>
    <property type="match status" value="1"/>
</dbReference>
<dbReference type="InterPro" id="IPR004073">
    <property type="entry name" value="GPCR_3_vmron_rcpt_2"/>
</dbReference>
<evidence type="ECO:0000256" key="11">
    <source>
        <dbReference type="ARBA" id="ARBA00023224"/>
    </source>
</evidence>
<keyword evidence="10" id="KW-0325">Glycoprotein</keyword>
<feature type="transmembrane region" description="Helical" evidence="12">
    <location>
        <begin position="713"/>
        <end position="737"/>
    </location>
</feature>
<evidence type="ECO:0000256" key="4">
    <source>
        <dbReference type="ARBA" id="ARBA00022692"/>
    </source>
</evidence>
<evidence type="ECO:0000256" key="1">
    <source>
        <dbReference type="ARBA" id="ARBA00004651"/>
    </source>
</evidence>
<dbReference type="SUPFAM" id="SSF53822">
    <property type="entry name" value="Periplasmic binding protein-like I"/>
    <property type="match status" value="1"/>
</dbReference>
<dbReference type="PRINTS" id="PR01535">
    <property type="entry name" value="VOMERONASL2R"/>
</dbReference>
<evidence type="ECO:0000313" key="15">
    <source>
        <dbReference type="RefSeq" id="XP_054849982.1"/>
    </source>
</evidence>
<dbReference type="PROSITE" id="PS00981">
    <property type="entry name" value="G_PROTEIN_RECEP_F3_3"/>
    <property type="match status" value="1"/>
</dbReference>
<sequence length="752" mass="85167">MTYQNTLFLQSTWNRPIPNFSCGIQKNLVAIIGTLDSETSLQVTNILGLYRIPQVAYCFINDKTHLPFLYQMVPKEAYQFTGIVQLLLRFQWIWVGIVAMDDDKGIHFMQVLTSMFSQNGICTAFTERIPTMVSLFDIIYLMEYTGSMSLSLNMANVIVLSAHIQTAFALFGLMHLAKLGNRAVTAMNKVWILTAEWDFTSNTYQEGLDAQVFSGSLSFAIQSSELSEFQNFLHVLNPQDPKGDGFIRAFWEQAFSCSFPGSNTGEEDREICSGTEKLEDLPGTFFEMRMTVQSYSIYNAVHAIARALNAMYSLRHKHRADGERLHPLKWQLWQLHSFLKTISFNNSAGDEVAFNQNGELAAGFDIINWVTFPNQSFSRVKVGRMNPWAPSSKEVTFNEKVILWQSAFNQVLPLAVCNDNCQPGHSRKMKEGKPFCCYDCDPCPEGKVSDQKDMDDCFKCPEDQYPNKNRYICLPKVPQFLSYEEPLGIALALWALSLSLISVFVLGIFIRYRDTPIVRANNQDLTYSLLISLLLCFLCPLLFIGHPHTVTCYLRQTTFCIIFSIAVSCVLAKTITVALAFTITKPGSKIRKWVGKRLAISVVSSCSFIQVGMCTVWLSMAPPFPDLDTHSLAQEIVLECNEGTTIMFYLVLGYMGVMAMVNFVLAFLVRKLPDSFNEAKFITFSMLVFGSVWVSFIPTYLSTKGKYKVAVEIFSILASSTGMLVCIFFPKCHIIILRPELNHKEQLRKREF</sequence>
<dbReference type="InterPro" id="IPR017978">
    <property type="entry name" value="GPCR_3_C"/>
</dbReference>
<gene>
    <name evidence="15" type="primary">LOC129339428</name>
</gene>
<keyword evidence="8 12" id="KW-0472">Membrane</keyword>
<comment type="subcellular location">
    <subcellularLocation>
        <location evidence="1">Cell membrane</location>
        <topology evidence="1">Multi-pass membrane protein</topology>
    </subcellularLocation>
</comment>
<feature type="transmembrane region" description="Helical" evidence="12">
    <location>
        <begin position="524"/>
        <end position="544"/>
    </location>
</feature>
<evidence type="ECO:0000259" key="13">
    <source>
        <dbReference type="PROSITE" id="PS50259"/>
    </source>
</evidence>
<dbReference type="InterPro" id="IPR028082">
    <property type="entry name" value="Peripla_BP_I"/>
</dbReference>
<dbReference type="GeneID" id="129339428"/>
<dbReference type="RefSeq" id="XP_054849982.1">
    <property type="nucleotide sequence ID" value="XM_054994007.1"/>
</dbReference>
<dbReference type="FunFam" id="3.40.50.2300:FF:000024">
    <property type="entry name" value="Vomeronasal 2, receptor 73"/>
    <property type="match status" value="1"/>
</dbReference>